<sequence>MPEIADNILLDKLRMEENDAYNLLYKAHFPSTANYIKKNSGNDQDAEDIFQESILVLLDKLRRPDFILTSSLKTYLFSISKNLWLKKIRSKKGFIIGITVDEIETINFDSEANQNCKEEKLATWLDKITANCQRILKAIFFLNEPMDRLMLKMGWKNKHTASNQKYKCIEQIRKESGNKF</sequence>
<accession>A0A4S8HKX0</accession>
<evidence type="ECO:0000313" key="7">
    <source>
        <dbReference type="Proteomes" id="UP000306918"/>
    </source>
</evidence>
<protein>
    <submittedName>
        <fullName evidence="6">Sigma-70 family RNA polymerase sigma factor</fullName>
    </submittedName>
</protein>
<name>A0A4S8HKX0_9BACT</name>
<keyword evidence="4" id="KW-0804">Transcription</keyword>
<evidence type="ECO:0000259" key="5">
    <source>
        <dbReference type="Pfam" id="PF04542"/>
    </source>
</evidence>
<dbReference type="GO" id="GO:0003677">
    <property type="term" value="F:DNA binding"/>
    <property type="evidence" value="ECO:0007669"/>
    <property type="project" value="UniProtKB-KW"/>
</dbReference>
<dbReference type="AlphaFoldDB" id="A0A4S8HKX0"/>
<evidence type="ECO:0000256" key="4">
    <source>
        <dbReference type="ARBA" id="ARBA00023163"/>
    </source>
</evidence>
<dbReference type="Pfam" id="PF04542">
    <property type="entry name" value="Sigma70_r2"/>
    <property type="match status" value="1"/>
</dbReference>
<keyword evidence="1" id="KW-0805">Transcription regulation</keyword>
<dbReference type="EMBL" id="STFF01000006">
    <property type="protein sequence ID" value="THU35803.1"/>
    <property type="molecule type" value="Genomic_DNA"/>
</dbReference>
<organism evidence="6 7">
    <name type="scientific">Niastella caeni</name>
    <dbReference type="NCBI Taxonomy" id="2569763"/>
    <lineage>
        <taxon>Bacteria</taxon>
        <taxon>Pseudomonadati</taxon>
        <taxon>Bacteroidota</taxon>
        <taxon>Chitinophagia</taxon>
        <taxon>Chitinophagales</taxon>
        <taxon>Chitinophagaceae</taxon>
        <taxon>Niastella</taxon>
    </lineage>
</organism>
<keyword evidence="3" id="KW-0238">DNA-binding</keyword>
<keyword evidence="2" id="KW-0731">Sigma factor</keyword>
<dbReference type="InterPro" id="IPR014284">
    <property type="entry name" value="RNA_pol_sigma-70_dom"/>
</dbReference>
<dbReference type="SUPFAM" id="SSF88946">
    <property type="entry name" value="Sigma2 domain of RNA polymerase sigma factors"/>
    <property type="match status" value="1"/>
</dbReference>
<dbReference type="GO" id="GO:0006352">
    <property type="term" value="P:DNA-templated transcription initiation"/>
    <property type="evidence" value="ECO:0007669"/>
    <property type="project" value="InterPro"/>
</dbReference>
<dbReference type="Gene3D" id="1.10.1740.10">
    <property type="match status" value="1"/>
</dbReference>
<dbReference type="InterPro" id="IPR013325">
    <property type="entry name" value="RNA_pol_sigma_r2"/>
</dbReference>
<dbReference type="RefSeq" id="WP_136579044.1">
    <property type="nucleotide sequence ID" value="NZ_STFF01000006.1"/>
</dbReference>
<evidence type="ECO:0000256" key="3">
    <source>
        <dbReference type="ARBA" id="ARBA00023125"/>
    </source>
</evidence>
<comment type="caution">
    <text evidence="6">The sequence shown here is derived from an EMBL/GenBank/DDBJ whole genome shotgun (WGS) entry which is preliminary data.</text>
</comment>
<dbReference type="NCBIfam" id="TIGR02937">
    <property type="entry name" value="sigma70-ECF"/>
    <property type="match status" value="1"/>
</dbReference>
<dbReference type="Proteomes" id="UP000306918">
    <property type="component" value="Unassembled WGS sequence"/>
</dbReference>
<dbReference type="InterPro" id="IPR007627">
    <property type="entry name" value="RNA_pol_sigma70_r2"/>
</dbReference>
<dbReference type="PANTHER" id="PTHR43133">
    <property type="entry name" value="RNA POLYMERASE ECF-TYPE SIGMA FACTO"/>
    <property type="match status" value="1"/>
</dbReference>
<dbReference type="GO" id="GO:0016987">
    <property type="term" value="F:sigma factor activity"/>
    <property type="evidence" value="ECO:0007669"/>
    <property type="project" value="UniProtKB-KW"/>
</dbReference>
<evidence type="ECO:0000256" key="2">
    <source>
        <dbReference type="ARBA" id="ARBA00023082"/>
    </source>
</evidence>
<reference evidence="6 7" key="1">
    <citation type="submission" date="2019-04" db="EMBL/GenBank/DDBJ databases">
        <title>Niastella caeni sp. nov., isolated from activated sludge.</title>
        <authorList>
            <person name="Sheng M."/>
        </authorList>
    </citation>
    <scope>NUCLEOTIDE SEQUENCE [LARGE SCALE GENOMIC DNA]</scope>
    <source>
        <strain evidence="6 7">HX-2-15</strain>
    </source>
</reference>
<gene>
    <name evidence="6" type="ORF">FAM09_20600</name>
</gene>
<proteinExistence type="predicted"/>
<dbReference type="PANTHER" id="PTHR43133:SF8">
    <property type="entry name" value="RNA POLYMERASE SIGMA FACTOR HI_1459-RELATED"/>
    <property type="match status" value="1"/>
</dbReference>
<keyword evidence="7" id="KW-1185">Reference proteome</keyword>
<dbReference type="InterPro" id="IPR039425">
    <property type="entry name" value="RNA_pol_sigma-70-like"/>
</dbReference>
<dbReference type="OrthoDB" id="1116697at2"/>
<evidence type="ECO:0000256" key="1">
    <source>
        <dbReference type="ARBA" id="ARBA00023015"/>
    </source>
</evidence>
<feature type="domain" description="RNA polymerase sigma-70 region 2" evidence="5">
    <location>
        <begin position="24"/>
        <end position="92"/>
    </location>
</feature>
<evidence type="ECO:0000313" key="6">
    <source>
        <dbReference type="EMBL" id="THU35803.1"/>
    </source>
</evidence>